<dbReference type="Proteomes" id="UP000556700">
    <property type="component" value="Unassembled WGS sequence"/>
</dbReference>
<protein>
    <submittedName>
        <fullName evidence="1">Transcriptional regulator</fullName>
    </submittedName>
</protein>
<proteinExistence type="predicted"/>
<evidence type="ECO:0000313" key="2">
    <source>
        <dbReference type="Proteomes" id="UP000556700"/>
    </source>
</evidence>
<sequence length="100" mass="11866">MNYIKHLTEFFDKVSVDKTLNPTHISLYMALFQSWNRNFFKNPISISRDEVMRISKISSKATYHKCLKNLHILGYIQYEPSFNSFKGSQVHIIPLRLKKE</sequence>
<dbReference type="EMBL" id="CAIJDO010000048">
    <property type="protein sequence ID" value="CAD0000497.1"/>
    <property type="molecule type" value="Genomic_DNA"/>
</dbReference>
<accession>A0A6V6YM41</accession>
<comment type="caution">
    <text evidence="1">The sequence shown here is derived from an EMBL/GenBank/DDBJ whole genome shotgun (WGS) entry which is preliminary data.</text>
</comment>
<name>A0A6V6YM41_9FLAO</name>
<dbReference type="AlphaFoldDB" id="A0A6V6YM41"/>
<keyword evidence="2" id="KW-1185">Reference proteome</keyword>
<dbReference type="RefSeq" id="WP_051873010.1">
    <property type="nucleotide sequence ID" value="NZ_CAIJDO010000048.1"/>
</dbReference>
<gene>
    <name evidence="1" type="ORF">FLACHUCJ7_00078</name>
</gene>
<organism evidence="1 2">
    <name type="scientific">Flavobacterium chungangense</name>
    <dbReference type="NCBI Taxonomy" id="554283"/>
    <lineage>
        <taxon>Bacteria</taxon>
        <taxon>Pseudomonadati</taxon>
        <taxon>Bacteroidota</taxon>
        <taxon>Flavobacteriia</taxon>
        <taxon>Flavobacteriales</taxon>
        <taxon>Flavobacteriaceae</taxon>
        <taxon>Flavobacterium</taxon>
    </lineage>
</organism>
<reference evidence="1 2" key="1">
    <citation type="submission" date="2020-06" db="EMBL/GenBank/DDBJ databases">
        <authorList>
            <person name="Criscuolo A."/>
        </authorList>
    </citation>
    <scope>NUCLEOTIDE SEQUENCE [LARGE SCALE GENOMIC DNA]</scope>
    <source>
        <strain evidence="2">CIP 110025</strain>
    </source>
</reference>
<evidence type="ECO:0000313" key="1">
    <source>
        <dbReference type="EMBL" id="CAD0000497.1"/>
    </source>
</evidence>